<keyword evidence="6 7" id="KW-0472">Membrane</keyword>
<dbReference type="Pfam" id="PF00528">
    <property type="entry name" value="BPD_transp_1"/>
    <property type="match status" value="1"/>
</dbReference>
<reference evidence="10 11" key="1">
    <citation type="submission" date="2024-10" db="EMBL/GenBank/DDBJ databases">
        <title>The Natural Products Discovery Center: Release of the First 8490 Sequenced Strains for Exploring Actinobacteria Biosynthetic Diversity.</title>
        <authorList>
            <person name="Kalkreuter E."/>
            <person name="Kautsar S.A."/>
            <person name="Yang D."/>
            <person name="Bader C.D."/>
            <person name="Teijaro C.N."/>
            <person name="Fluegel L."/>
            <person name="Davis C.M."/>
            <person name="Simpson J.R."/>
            <person name="Lauterbach L."/>
            <person name="Steele A.D."/>
            <person name="Gui C."/>
            <person name="Meng S."/>
            <person name="Li G."/>
            <person name="Viehrig K."/>
            <person name="Ye F."/>
            <person name="Su P."/>
            <person name="Kiefer A.F."/>
            <person name="Nichols A."/>
            <person name="Cepeda A.J."/>
            <person name="Yan W."/>
            <person name="Fan B."/>
            <person name="Jiang Y."/>
            <person name="Adhikari A."/>
            <person name="Zheng C.-J."/>
            <person name="Schuster L."/>
            <person name="Cowan T.M."/>
            <person name="Smanski M.J."/>
            <person name="Chevrette M.G."/>
            <person name="De Carvalho L.P.S."/>
            <person name="Shen B."/>
        </authorList>
    </citation>
    <scope>NUCLEOTIDE SEQUENCE [LARGE SCALE GENOMIC DNA]</scope>
    <source>
        <strain evidence="10 11">NPDC048229</strain>
    </source>
</reference>
<keyword evidence="11" id="KW-1185">Reference proteome</keyword>
<dbReference type="InterPro" id="IPR050809">
    <property type="entry name" value="UgpAE/MalFG_permease"/>
</dbReference>
<feature type="transmembrane region" description="Helical" evidence="7">
    <location>
        <begin position="226"/>
        <end position="248"/>
    </location>
</feature>
<dbReference type="CDD" id="cd06261">
    <property type="entry name" value="TM_PBP2"/>
    <property type="match status" value="1"/>
</dbReference>
<dbReference type="PROSITE" id="PS50928">
    <property type="entry name" value="ABC_TM1"/>
    <property type="match status" value="1"/>
</dbReference>
<evidence type="ECO:0000256" key="4">
    <source>
        <dbReference type="ARBA" id="ARBA00022692"/>
    </source>
</evidence>
<feature type="transmembrane region" description="Helical" evidence="7">
    <location>
        <begin position="287"/>
        <end position="309"/>
    </location>
</feature>
<keyword evidence="4 7" id="KW-0812">Transmembrane</keyword>
<dbReference type="PANTHER" id="PTHR43227">
    <property type="entry name" value="BLL4140 PROTEIN"/>
    <property type="match status" value="1"/>
</dbReference>
<dbReference type="PANTHER" id="PTHR43227:SF8">
    <property type="entry name" value="DIACETYLCHITOBIOSE UPTAKE SYSTEM PERMEASE PROTEIN DASB"/>
    <property type="match status" value="1"/>
</dbReference>
<evidence type="ECO:0000313" key="10">
    <source>
        <dbReference type="EMBL" id="MFG3187349.1"/>
    </source>
</evidence>
<protein>
    <submittedName>
        <fullName evidence="10">Carbohydrate ABC transporter permease</fullName>
    </submittedName>
</protein>
<feature type="transmembrane region" description="Helical" evidence="7">
    <location>
        <begin position="32"/>
        <end position="55"/>
    </location>
</feature>
<comment type="similarity">
    <text evidence="7">Belongs to the binding-protein-dependent transport system permease family.</text>
</comment>
<feature type="transmembrane region" description="Helical" evidence="7">
    <location>
        <begin position="96"/>
        <end position="121"/>
    </location>
</feature>
<keyword evidence="2 7" id="KW-0813">Transport</keyword>
<name>A0ABW7BIH8_9ACTN</name>
<dbReference type="Proteomes" id="UP001604282">
    <property type="component" value="Unassembled WGS sequence"/>
</dbReference>
<dbReference type="InterPro" id="IPR000515">
    <property type="entry name" value="MetI-like"/>
</dbReference>
<keyword evidence="5 7" id="KW-1133">Transmembrane helix</keyword>
<dbReference type="Gene3D" id="1.10.3720.10">
    <property type="entry name" value="MetI-like"/>
    <property type="match status" value="1"/>
</dbReference>
<evidence type="ECO:0000256" key="1">
    <source>
        <dbReference type="ARBA" id="ARBA00004651"/>
    </source>
</evidence>
<evidence type="ECO:0000313" key="11">
    <source>
        <dbReference type="Proteomes" id="UP001604282"/>
    </source>
</evidence>
<evidence type="ECO:0000256" key="8">
    <source>
        <dbReference type="SAM" id="MobiDB-lite"/>
    </source>
</evidence>
<dbReference type="InterPro" id="IPR035906">
    <property type="entry name" value="MetI-like_sf"/>
</dbReference>
<accession>A0ABW7BIH8</accession>
<evidence type="ECO:0000256" key="6">
    <source>
        <dbReference type="ARBA" id="ARBA00023136"/>
    </source>
</evidence>
<sequence>MTLTAPAAAPPAPAGAAKQPARRPRSRTGTSAWTPWLYLLPALAVLGALLVYPVYQLGLISFLEYTQAQVSGGEPTSFQGLGNYTALFTDPRFREVLLTTVVFAAACVAGTLVVGCTLAVLLTRIRALPRLALMLAALGAWATPAVTGSTVWVFLFDADFGPVNRLFGLGDFSWTYGRYSAFALVLLEVVWCSFPFVMVTVYAGIRAVPTEVLEAAALDGASQWRIWRTVTAPLLRPILAVVTIQSVIWDFKVFTQIYVMTNGGGIAGQNLVLNVYAYQQAFASSQYSLGAAIGVVMLLLLLGVTLVYLRLLRRQGEEL</sequence>
<feature type="transmembrane region" description="Helical" evidence="7">
    <location>
        <begin position="133"/>
        <end position="156"/>
    </location>
</feature>
<dbReference type="EMBL" id="JBICZW010000001">
    <property type="protein sequence ID" value="MFG3187349.1"/>
    <property type="molecule type" value="Genomic_DNA"/>
</dbReference>
<evidence type="ECO:0000256" key="2">
    <source>
        <dbReference type="ARBA" id="ARBA00022448"/>
    </source>
</evidence>
<evidence type="ECO:0000256" key="5">
    <source>
        <dbReference type="ARBA" id="ARBA00022989"/>
    </source>
</evidence>
<evidence type="ECO:0000259" key="9">
    <source>
        <dbReference type="PROSITE" id="PS50928"/>
    </source>
</evidence>
<dbReference type="RefSeq" id="WP_189847321.1">
    <property type="nucleotide sequence ID" value="NZ_BMVV01000002.1"/>
</dbReference>
<evidence type="ECO:0000256" key="7">
    <source>
        <dbReference type="RuleBase" id="RU363032"/>
    </source>
</evidence>
<organism evidence="10 11">
    <name type="scientific">Streptomyces omiyaensis</name>
    <dbReference type="NCBI Taxonomy" id="68247"/>
    <lineage>
        <taxon>Bacteria</taxon>
        <taxon>Bacillati</taxon>
        <taxon>Actinomycetota</taxon>
        <taxon>Actinomycetes</taxon>
        <taxon>Kitasatosporales</taxon>
        <taxon>Streptomycetaceae</taxon>
        <taxon>Streptomyces</taxon>
    </lineage>
</organism>
<feature type="transmembrane region" description="Helical" evidence="7">
    <location>
        <begin position="176"/>
        <end position="205"/>
    </location>
</feature>
<evidence type="ECO:0000256" key="3">
    <source>
        <dbReference type="ARBA" id="ARBA00022475"/>
    </source>
</evidence>
<comment type="caution">
    <text evidence="10">The sequence shown here is derived from an EMBL/GenBank/DDBJ whole genome shotgun (WGS) entry which is preliminary data.</text>
</comment>
<comment type="subcellular location">
    <subcellularLocation>
        <location evidence="1 7">Cell membrane</location>
        <topology evidence="1 7">Multi-pass membrane protein</topology>
    </subcellularLocation>
</comment>
<feature type="region of interest" description="Disordered" evidence="8">
    <location>
        <begin position="1"/>
        <end position="29"/>
    </location>
</feature>
<gene>
    <name evidence="10" type="ORF">ACGFYS_00220</name>
</gene>
<keyword evidence="3" id="KW-1003">Cell membrane</keyword>
<dbReference type="SUPFAM" id="SSF161098">
    <property type="entry name" value="MetI-like"/>
    <property type="match status" value="1"/>
</dbReference>
<proteinExistence type="inferred from homology"/>
<feature type="domain" description="ABC transmembrane type-1" evidence="9">
    <location>
        <begin position="97"/>
        <end position="308"/>
    </location>
</feature>